<keyword evidence="7" id="KW-0539">Nucleus</keyword>
<sequence length="312" mass="36280">MSERKVLNKYYPPDFDPAKILKLRLPKDRQYVVRLMAPFNMRCRTCGEYIYKGRKFNARKETVQKESYLGLPIFRFYIKCPRCLAEITFKTDPQNTDYAMEHGATRNFQAEKLLEEEEKRMQKEREEEELNNPMKVLENRTKDSKLEMEVLENLQELKELNQHQANVDFEAMLKQHKELEEEQRRKEQEEDEQEMKAMLEQAQNRRLLVDSDSDEEPAKRCPNPTTQTKPTDILQEDPQSKRPRMESWERSVGKLSTKAQLAGLVARRKQKPDPALDKGLETQGTMANTSSLPAAAAAMASLGLLGAYSDSD</sequence>
<dbReference type="InterPro" id="IPR043701">
    <property type="entry name" value="Yju2"/>
</dbReference>
<keyword evidence="11" id="KW-1185">Reference proteome</keyword>
<dbReference type="AlphaFoldDB" id="A0A7K7J7N1"/>
<feature type="region of interest" description="Disordered" evidence="9">
    <location>
        <begin position="209"/>
        <end position="254"/>
    </location>
</feature>
<evidence type="ECO:0000256" key="9">
    <source>
        <dbReference type="SAM" id="MobiDB-lite"/>
    </source>
</evidence>
<proteinExistence type="inferred from homology"/>
<keyword evidence="8" id="KW-0175">Coiled coil</keyword>
<protein>
    <submittedName>
        <fullName evidence="10">YJU2 factor</fullName>
    </submittedName>
</protein>
<keyword evidence="4" id="KW-0747">Spliceosome</keyword>
<dbReference type="PANTHER" id="PTHR12111">
    <property type="entry name" value="SPLICING FACTOR YJU2"/>
    <property type="match status" value="1"/>
</dbReference>
<feature type="coiled-coil region" evidence="8">
    <location>
        <begin position="107"/>
        <end position="205"/>
    </location>
</feature>
<dbReference type="PANTHER" id="PTHR12111:SF1">
    <property type="entry name" value="SPLICING FACTOR YJU2"/>
    <property type="match status" value="1"/>
</dbReference>
<dbReference type="InterPro" id="IPR007590">
    <property type="entry name" value="Saf4/Yju2"/>
</dbReference>
<feature type="compositionally biased region" description="Basic and acidic residues" evidence="9">
    <location>
        <begin position="271"/>
        <end position="280"/>
    </location>
</feature>
<evidence type="ECO:0000256" key="3">
    <source>
        <dbReference type="ARBA" id="ARBA00022723"/>
    </source>
</evidence>
<dbReference type="EMBL" id="VZSM01006365">
    <property type="protein sequence ID" value="NWZ02424.1"/>
    <property type="molecule type" value="Genomic_DNA"/>
</dbReference>
<evidence type="ECO:0000313" key="11">
    <source>
        <dbReference type="Proteomes" id="UP000564784"/>
    </source>
</evidence>
<evidence type="ECO:0000256" key="2">
    <source>
        <dbReference type="ARBA" id="ARBA00022664"/>
    </source>
</evidence>
<keyword evidence="2" id="KW-0507">mRNA processing</keyword>
<organism evidence="10 11">
    <name type="scientific">Loxia curvirostra</name>
    <name type="common">Red crossbill</name>
    <dbReference type="NCBI Taxonomy" id="64802"/>
    <lineage>
        <taxon>Eukaryota</taxon>
        <taxon>Metazoa</taxon>
        <taxon>Chordata</taxon>
        <taxon>Craniata</taxon>
        <taxon>Vertebrata</taxon>
        <taxon>Euteleostomi</taxon>
        <taxon>Archelosauria</taxon>
        <taxon>Archosauria</taxon>
        <taxon>Dinosauria</taxon>
        <taxon>Saurischia</taxon>
        <taxon>Theropoda</taxon>
        <taxon>Coelurosauria</taxon>
        <taxon>Aves</taxon>
        <taxon>Neognathae</taxon>
        <taxon>Neoaves</taxon>
        <taxon>Telluraves</taxon>
        <taxon>Australaves</taxon>
        <taxon>Passeriformes</taxon>
        <taxon>Passeroidea</taxon>
        <taxon>Fringillidae</taxon>
        <taxon>Carduelinae</taxon>
        <taxon>Loxia</taxon>
    </lineage>
</organism>
<feature type="non-terminal residue" evidence="10">
    <location>
        <position position="312"/>
    </location>
</feature>
<dbReference type="HAMAP" id="MF_03226">
    <property type="entry name" value="YJU2"/>
    <property type="match status" value="1"/>
</dbReference>
<gene>
    <name evidence="10" type="primary">Yju2_1</name>
    <name evidence="10" type="ORF">LOXCUR_R15621</name>
</gene>
<evidence type="ECO:0000256" key="4">
    <source>
        <dbReference type="ARBA" id="ARBA00022728"/>
    </source>
</evidence>
<evidence type="ECO:0000256" key="1">
    <source>
        <dbReference type="ARBA" id="ARBA00004123"/>
    </source>
</evidence>
<dbReference type="GO" id="GO:0000398">
    <property type="term" value="P:mRNA splicing, via spliceosome"/>
    <property type="evidence" value="ECO:0007669"/>
    <property type="project" value="InterPro"/>
</dbReference>
<name>A0A7K7J7N1_LOXCU</name>
<feature type="non-terminal residue" evidence="10">
    <location>
        <position position="1"/>
    </location>
</feature>
<evidence type="ECO:0000256" key="6">
    <source>
        <dbReference type="ARBA" id="ARBA00023187"/>
    </source>
</evidence>
<evidence type="ECO:0000313" key="10">
    <source>
        <dbReference type="EMBL" id="NWZ02424.1"/>
    </source>
</evidence>
<dbReference type="GO" id="GO:0071006">
    <property type="term" value="C:U2-type catalytic step 1 spliceosome"/>
    <property type="evidence" value="ECO:0007669"/>
    <property type="project" value="TreeGrafter"/>
</dbReference>
<evidence type="ECO:0000256" key="7">
    <source>
        <dbReference type="ARBA" id="ARBA00023242"/>
    </source>
</evidence>
<accession>A0A7K7J7N1</accession>
<reference evidence="10 11" key="1">
    <citation type="submission" date="2019-09" db="EMBL/GenBank/DDBJ databases">
        <title>Bird 10,000 Genomes (B10K) Project - Family phase.</title>
        <authorList>
            <person name="Zhang G."/>
        </authorList>
    </citation>
    <scope>NUCLEOTIDE SEQUENCE [LARGE SCALE GENOMIC DNA]</scope>
    <source>
        <strain evidence="10">OUT-0011</strain>
        <tissue evidence="10">Muscle</tissue>
    </source>
</reference>
<comment type="caution">
    <text evidence="10">The sequence shown here is derived from an EMBL/GenBank/DDBJ whole genome shotgun (WGS) entry which is preliminary data.</text>
</comment>
<evidence type="ECO:0000256" key="8">
    <source>
        <dbReference type="SAM" id="Coils"/>
    </source>
</evidence>
<dbReference type="Pfam" id="PF04502">
    <property type="entry name" value="Saf4_Yju2"/>
    <property type="match status" value="1"/>
</dbReference>
<keyword evidence="5" id="KW-0862">Zinc</keyword>
<dbReference type="GO" id="GO:0046872">
    <property type="term" value="F:metal ion binding"/>
    <property type="evidence" value="ECO:0007669"/>
    <property type="project" value="UniProtKB-KW"/>
</dbReference>
<keyword evidence="6" id="KW-0508">mRNA splicing</keyword>
<dbReference type="OrthoDB" id="674963at2759"/>
<keyword evidence="3" id="KW-0479">Metal-binding</keyword>
<comment type="subcellular location">
    <subcellularLocation>
        <location evidence="1">Nucleus</location>
    </subcellularLocation>
</comment>
<feature type="region of interest" description="Disordered" evidence="9">
    <location>
        <begin position="265"/>
        <end position="284"/>
    </location>
</feature>
<feature type="compositionally biased region" description="Basic and acidic residues" evidence="9">
    <location>
        <begin position="238"/>
        <end position="252"/>
    </location>
</feature>
<evidence type="ECO:0000256" key="5">
    <source>
        <dbReference type="ARBA" id="ARBA00022833"/>
    </source>
</evidence>
<dbReference type="Proteomes" id="UP000564784">
    <property type="component" value="Unassembled WGS sequence"/>
</dbReference>